<dbReference type="GO" id="GO:0033567">
    <property type="term" value="P:DNA replication, Okazaki fragment processing"/>
    <property type="evidence" value="ECO:0007669"/>
    <property type="project" value="InterPro"/>
</dbReference>
<dbReference type="InterPro" id="IPR036279">
    <property type="entry name" value="5-3_exonuclease_C_sf"/>
</dbReference>
<reference evidence="4 5" key="1">
    <citation type="journal article" date="2013" name="PLoS Genet.">
        <title>Expanding the Marine Virosphere Using Metagenomics.</title>
        <authorList>
            <person name="Mizuno C.M."/>
            <person name="Rodriguez-Valera F."/>
            <person name="Kimes N.E."/>
            <person name="Ghai R."/>
        </authorList>
    </citation>
    <scope>NUCLEOTIDE SEQUENCE [LARGE SCALE GENOMIC DNA]</scope>
    <source>
        <strain evidence="4">UvMED-CGR-U-MedDCM-OCT-S28-C3</strain>
    </source>
</reference>
<dbReference type="Gene3D" id="1.10.150.20">
    <property type="entry name" value="5' to 3' exonuclease, C-terminal subdomain"/>
    <property type="match status" value="1"/>
</dbReference>
<protein>
    <submittedName>
        <fullName evidence="4">Exonuclease</fullName>
    </submittedName>
</protein>
<sequence>MKLLIDADFIVYKCCAAAEDEIDWGDDVITVVSKFSEAYAAVEREIVKIRSEFMLAEPVLFFSDSKNFRKKIYPDYKGHRNRKKPCGYKRVITELSAFYKVVRLPELEADDAMGIFATHEPGNIIVSPDKDMRQIPGRLYDLKETVDITEEEGMRWHLIQTLAGDQTDGYSGVPGIGVKRAIDLLEKDGYTWDTVVKAFKSKELDEDTALMNARLAKILQHTDYDAVERRVIPWLPTTASRRADDGAAVQTQEA</sequence>
<keyword evidence="5" id="KW-1185">Reference proteome</keyword>
<dbReference type="InterPro" id="IPR029060">
    <property type="entry name" value="PIN-like_dom_sf"/>
</dbReference>
<name>A0A6S4PI19_9CAUD</name>
<keyword evidence="1" id="KW-0540">Nuclease</keyword>
<keyword evidence="2" id="KW-0378">Hydrolase</keyword>
<proteinExistence type="predicted"/>
<dbReference type="GO" id="GO:0008409">
    <property type="term" value="F:5'-3' exonuclease activity"/>
    <property type="evidence" value="ECO:0007669"/>
    <property type="project" value="InterPro"/>
</dbReference>
<feature type="domain" description="5'-3' exonuclease" evidence="3">
    <location>
        <begin position="1"/>
        <end position="233"/>
    </location>
</feature>
<dbReference type="GO" id="GO:0003677">
    <property type="term" value="F:DNA binding"/>
    <property type="evidence" value="ECO:0007669"/>
    <property type="project" value="InterPro"/>
</dbReference>
<dbReference type="PANTHER" id="PTHR42646">
    <property type="entry name" value="FLAP ENDONUCLEASE XNI"/>
    <property type="match status" value="1"/>
</dbReference>
<dbReference type="Pfam" id="PF02739">
    <property type="entry name" value="5_3_exonuc_N"/>
    <property type="match status" value="1"/>
</dbReference>
<dbReference type="InterPro" id="IPR020046">
    <property type="entry name" value="5-3_exonucl_a-hlix_arch_N"/>
</dbReference>
<dbReference type="SUPFAM" id="SSF88723">
    <property type="entry name" value="PIN domain-like"/>
    <property type="match status" value="1"/>
</dbReference>
<evidence type="ECO:0000259" key="3">
    <source>
        <dbReference type="SMART" id="SM00475"/>
    </source>
</evidence>
<dbReference type="GO" id="GO:0017108">
    <property type="term" value="F:5'-flap endonuclease activity"/>
    <property type="evidence" value="ECO:0007669"/>
    <property type="project" value="InterPro"/>
</dbReference>
<evidence type="ECO:0000313" key="4">
    <source>
        <dbReference type="EMBL" id="BAQ93996.1"/>
    </source>
</evidence>
<dbReference type="SUPFAM" id="SSF47807">
    <property type="entry name" value="5' to 3' exonuclease, C-terminal subdomain"/>
    <property type="match status" value="1"/>
</dbReference>
<dbReference type="Proteomes" id="UP000505087">
    <property type="component" value="Segment"/>
</dbReference>
<organism evidence="4 5">
    <name type="scientific">uncultured phage_MedDCM-OCT-S28-C3</name>
    <dbReference type="NCBI Taxonomy" id="2740802"/>
    <lineage>
        <taxon>Viruses</taxon>
        <taxon>Duplodnaviria</taxon>
        <taxon>Heunggongvirae</taxon>
        <taxon>Uroviricota</taxon>
        <taxon>Caudoviricetes</taxon>
        <taxon>Autographivirales</taxon>
        <taxon>Pedosvirus</taxon>
        <taxon>Pedosvirus S28C3</taxon>
    </lineage>
</organism>
<dbReference type="PANTHER" id="PTHR42646:SF2">
    <property type="entry name" value="5'-3' EXONUCLEASE FAMILY PROTEIN"/>
    <property type="match status" value="1"/>
</dbReference>
<evidence type="ECO:0000313" key="5">
    <source>
        <dbReference type="Proteomes" id="UP000505087"/>
    </source>
</evidence>
<evidence type="ECO:0000256" key="1">
    <source>
        <dbReference type="ARBA" id="ARBA00022722"/>
    </source>
</evidence>
<dbReference type="SMART" id="SM00279">
    <property type="entry name" value="HhH2"/>
    <property type="match status" value="1"/>
</dbReference>
<dbReference type="RefSeq" id="YP_009778054.1">
    <property type="nucleotide sequence ID" value="NC_047710.1"/>
</dbReference>
<dbReference type="EMBL" id="AP013539">
    <property type="protein sequence ID" value="BAQ93996.1"/>
    <property type="molecule type" value="Genomic_DNA"/>
</dbReference>
<dbReference type="KEGG" id="vg:55412185"/>
<dbReference type="Gene3D" id="3.40.50.1010">
    <property type="entry name" value="5'-nuclease"/>
    <property type="match status" value="1"/>
</dbReference>
<dbReference type="InterPro" id="IPR038969">
    <property type="entry name" value="FEN"/>
</dbReference>
<dbReference type="InterPro" id="IPR002421">
    <property type="entry name" value="5-3_exonuclease"/>
</dbReference>
<dbReference type="InterPro" id="IPR008918">
    <property type="entry name" value="HhH2"/>
</dbReference>
<dbReference type="GeneID" id="55412185"/>
<evidence type="ECO:0000256" key="2">
    <source>
        <dbReference type="ARBA" id="ARBA00022801"/>
    </source>
</evidence>
<accession>A0A6S4PI19</accession>
<keyword evidence="4" id="KW-0269">Exonuclease</keyword>
<dbReference type="SMART" id="SM00475">
    <property type="entry name" value="53EXOc"/>
    <property type="match status" value="1"/>
</dbReference>